<sequence>MFYCLSKNYKHMKNVKHTRDSENAITEKSSKHDTNLRKNSMLYFQIGLILCLLGAYTALEYNFEQKTYAVAQPLELEDDDTFYVKPFTVVEEQPVKQETSNSKPKVLVEPKIIEDDEVEAKETKKIVDAIVNDLPKDKTPIVDDRDLNIEKPVEDIIVPVNLVENVPVYPGCEGAADNKAKLKCMSDKLSGLVQSKFDTDIASENGLSGKQRIFIQFKILKSGEVQFVDSRAPHKALEKEAQRLAARIPSMKPGIQNGRAVEVLYTLPILFQVQN</sequence>
<dbReference type="GO" id="GO:0055085">
    <property type="term" value="P:transmembrane transport"/>
    <property type="evidence" value="ECO:0007669"/>
    <property type="project" value="InterPro"/>
</dbReference>
<dbReference type="Proteomes" id="UP000238426">
    <property type="component" value="Unassembled WGS sequence"/>
</dbReference>
<comment type="caution">
    <text evidence="3">The sequence shown here is derived from an EMBL/GenBank/DDBJ whole genome shotgun (WGS) entry which is preliminary data.</text>
</comment>
<reference evidence="3 4" key="1">
    <citation type="submission" date="2018-03" db="EMBL/GenBank/DDBJ databases">
        <title>Mesoflavibacter sp. HG37 and Mesoflavibacter sp. HG96 sp.nov., two marine bacteria isolated from seawater of Western Pacific Ocean.</title>
        <authorList>
            <person name="Cheng H."/>
            <person name="Wu Y.-H."/>
            <person name="Guo L.-L."/>
            <person name="Xu X.-W."/>
        </authorList>
    </citation>
    <scope>NUCLEOTIDE SEQUENCE [LARGE SCALE GENOMIC DNA]</scope>
    <source>
        <strain evidence="3 4">KCTC 32269</strain>
    </source>
</reference>
<name>A0A2T1NBX4_9FLAO</name>
<keyword evidence="4" id="KW-1185">Reference proteome</keyword>
<organism evidence="3 4">
    <name type="scientific">Aurantibacter aestuarii</name>
    <dbReference type="NCBI Taxonomy" id="1266046"/>
    <lineage>
        <taxon>Bacteria</taxon>
        <taxon>Pseudomonadati</taxon>
        <taxon>Bacteroidota</taxon>
        <taxon>Flavobacteriia</taxon>
        <taxon>Flavobacteriales</taxon>
        <taxon>Flavobacteriaceae</taxon>
        <taxon>Aurantibacter</taxon>
    </lineage>
</organism>
<protein>
    <submittedName>
        <fullName evidence="3">Energy transducer TonB</fullName>
    </submittedName>
</protein>
<proteinExistence type="predicted"/>
<keyword evidence="1" id="KW-0472">Membrane</keyword>
<evidence type="ECO:0000313" key="3">
    <source>
        <dbReference type="EMBL" id="PSG89946.1"/>
    </source>
</evidence>
<evidence type="ECO:0000313" key="4">
    <source>
        <dbReference type="Proteomes" id="UP000238426"/>
    </source>
</evidence>
<evidence type="ECO:0000259" key="2">
    <source>
        <dbReference type="Pfam" id="PF03544"/>
    </source>
</evidence>
<keyword evidence="1" id="KW-1133">Transmembrane helix</keyword>
<dbReference type="AlphaFoldDB" id="A0A2T1NBX4"/>
<evidence type="ECO:0000256" key="1">
    <source>
        <dbReference type="SAM" id="Phobius"/>
    </source>
</evidence>
<accession>A0A2T1NBX4</accession>
<keyword evidence="1" id="KW-0812">Transmembrane</keyword>
<dbReference type="InterPro" id="IPR037682">
    <property type="entry name" value="TonB_C"/>
</dbReference>
<dbReference type="Pfam" id="PF03544">
    <property type="entry name" value="TonB_C"/>
    <property type="match status" value="1"/>
</dbReference>
<gene>
    <name evidence="3" type="ORF">C7H52_01360</name>
</gene>
<feature type="transmembrane region" description="Helical" evidence="1">
    <location>
        <begin position="41"/>
        <end position="59"/>
    </location>
</feature>
<dbReference type="Gene3D" id="3.30.1150.10">
    <property type="match status" value="1"/>
</dbReference>
<dbReference type="OrthoDB" id="1522859at2"/>
<feature type="domain" description="TonB C-terminal" evidence="2">
    <location>
        <begin position="202"/>
        <end position="272"/>
    </location>
</feature>
<dbReference type="SUPFAM" id="SSF74653">
    <property type="entry name" value="TolA/TonB C-terminal domain"/>
    <property type="match status" value="1"/>
</dbReference>
<dbReference type="EMBL" id="PXOQ01000007">
    <property type="protein sequence ID" value="PSG89946.1"/>
    <property type="molecule type" value="Genomic_DNA"/>
</dbReference>